<feature type="transmembrane region" description="Helical" evidence="1">
    <location>
        <begin position="77"/>
        <end position="100"/>
    </location>
</feature>
<proteinExistence type="predicted"/>
<comment type="caution">
    <text evidence="3">The sequence shown here is derived from an EMBL/GenBank/DDBJ whole genome shotgun (WGS) entry which is preliminary data.</text>
</comment>
<evidence type="ECO:0000259" key="2">
    <source>
        <dbReference type="Pfam" id="PF07786"/>
    </source>
</evidence>
<feature type="transmembrane region" description="Helical" evidence="1">
    <location>
        <begin position="42"/>
        <end position="65"/>
    </location>
</feature>
<dbReference type="AlphaFoldDB" id="A0A1C3ESJ7"/>
<feature type="transmembrane region" description="Helical" evidence="1">
    <location>
        <begin position="254"/>
        <end position="274"/>
    </location>
</feature>
<dbReference type="InterPro" id="IPR012429">
    <property type="entry name" value="HGSNAT_cat"/>
</dbReference>
<evidence type="ECO:0000313" key="3">
    <source>
        <dbReference type="EMBL" id="ODA36176.1"/>
    </source>
</evidence>
<gene>
    <name evidence="3" type="ORF">A8L45_00810</name>
</gene>
<dbReference type="STRING" id="1080227.A8L45_00810"/>
<feature type="transmembrane region" description="Helical" evidence="1">
    <location>
        <begin position="322"/>
        <end position="345"/>
    </location>
</feature>
<reference evidence="3 4" key="1">
    <citation type="submission" date="2016-05" db="EMBL/GenBank/DDBJ databases">
        <title>Genomic Taxonomy of the Vibrionaceae.</title>
        <authorList>
            <person name="Gomez-Gil B."/>
            <person name="Enciso-Ibarra J."/>
        </authorList>
    </citation>
    <scope>NUCLEOTIDE SEQUENCE [LARGE SCALE GENOMIC DNA]</scope>
    <source>
        <strain evidence="3 4">CAIM 1920</strain>
    </source>
</reference>
<evidence type="ECO:0000256" key="1">
    <source>
        <dbReference type="SAM" id="Phobius"/>
    </source>
</evidence>
<keyword evidence="1" id="KW-0472">Membrane</keyword>
<dbReference type="EMBL" id="LYBM01000001">
    <property type="protein sequence ID" value="ODA36176.1"/>
    <property type="molecule type" value="Genomic_DNA"/>
</dbReference>
<dbReference type="RefSeq" id="WP_068898215.1">
    <property type="nucleotide sequence ID" value="NZ_JBHUIF010000002.1"/>
</dbReference>
<feature type="transmembrane region" description="Helical" evidence="1">
    <location>
        <begin position="191"/>
        <end position="209"/>
    </location>
</feature>
<accession>A0A1C3ESJ7</accession>
<feature type="transmembrane region" description="Helical" evidence="1">
    <location>
        <begin position="12"/>
        <end position="30"/>
    </location>
</feature>
<name>A0A1C3ESJ7_9GAMM</name>
<feature type="transmembrane region" description="Helical" evidence="1">
    <location>
        <begin position="150"/>
        <end position="171"/>
    </location>
</feature>
<protein>
    <recommendedName>
        <fullName evidence="2">Heparan-alpha-glucosaminide N-acetyltransferase catalytic domain-containing protein</fullName>
    </recommendedName>
</protein>
<feature type="transmembrane region" description="Helical" evidence="1">
    <location>
        <begin position="120"/>
        <end position="143"/>
    </location>
</feature>
<organism evidence="3 4">
    <name type="scientific">Veronia pacifica</name>
    <dbReference type="NCBI Taxonomy" id="1080227"/>
    <lineage>
        <taxon>Bacteria</taxon>
        <taxon>Pseudomonadati</taxon>
        <taxon>Pseudomonadota</taxon>
        <taxon>Gammaproteobacteria</taxon>
        <taxon>Vibrionales</taxon>
        <taxon>Vibrionaceae</taxon>
        <taxon>Veronia</taxon>
    </lineage>
</organism>
<keyword evidence="1" id="KW-0812">Transmembrane</keyword>
<dbReference type="Proteomes" id="UP000094936">
    <property type="component" value="Unassembled WGS sequence"/>
</dbReference>
<evidence type="ECO:0000313" key="4">
    <source>
        <dbReference type="Proteomes" id="UP000094936"/>
    </source>
</evidence>
<feature type="transmembrane region" description="Helical" evidence="1">
    <location>
        <begin position="295"/>
        <end position="316"/>
    </location>
</feature>
<feature type="domain" description="Heparan-alpha-glucosaminide N-acetyltransferase catalytic" evidence="2">
    <location>
        <begin position="5"/>
        <end position="221"/>
    </location>
</feature>
<sequence>MSSNRVQSIDGIRGISVLCMICVHTMWMYADIPTQSDTIFGHVVHFIGKGTAAFLFTMGVSLLLSRHQSMKDNVLRGVIILALGYSMNVLKFALPIEVGVMPDAFVAAYGWERPLDFAQYRYLVLTGDILQMAGFALIVLGVVMQLVKHAWQYLALAVIVAAVSRPLSGWTPGIDGLDYFFKVLWGDTYHIYFPLFPWISCILVGLFLGKRYTENKDLDKFHHECLVMGLILAPLGGGLMYWDFDYHFNNFFHLGFGGITYLIGFNLFLVWMMFKARNWWIVKVFMPLFTYCSRHVTSLYLLQWVLICWGMGIIGFRTMDQLQTLSLMPVVLLITLFSHYSFMWLKTRFTDNQQQASEAK</sequence>
<dbReference type="Pfam" id="PF07786">
    <property type="entry name" value="HGSNAT_cat"/>
    <property type="match status" value="1"/>
</dbReference>
<keyword evidence="1" id="KW-1133">Transmembrane helix</keyword>
<keyword evidence="4" id="KW-1185">Reference proteome</keyword>
<feature type="transmembrane region" description="Helical" evidence="1">
    <location>
        <begin position="221"/>
        <end position="242"/>
    </location>
</feature>
<dbReference type="OrthoDB" id="2521581at2"/>